<dbReference type="SUPFAM" id="SSF56112">
    <property type="entry name" value="Protein kinase-like (PK-like)"/>
    <property type="match status" value="1"/>
</dbReference>
<dbReference type="AlphaFoldDB" id="A0A2L0EXS4"/>
<feature type="region of interest" description="Disordered" evidence="5">
    <location>
        <begin position="394"/>
        <end position="450"/>
    </location>
</feature>
<evidence type="ECO:0000313" key="9">
    <source>
        <dbReference type="Proteomes" id="UP000238348"/>
    </source>
</evidence>
<dbReference type="Gene3D" id="1.10.510.10">
    <property type="entry name" value="Transferase(Phosphotransferase) domain 1"/>
    <property type="match status" value="1"/>
</dbReference>
<feature type="domain" description="Protein kinase" evidence="7">
    <location>
        <begin position="10"/>
        <end position="285"/>
    </location>
</feature>
<dbReference type="GO" id="GO:0004674">
    <property type="term" value="F:protein serine/threonine kinase activity"/>
    <property type="evidence" value="ECO:0007669"/>
    <property type="project" value="UniProtKB-KW"/>
</dbReference>
<feature type="region of interest" description="Disordered" evidence="5">
    <location>
        <begin position="489"/>
        <end position="522"/>
    </location>
</feature>
<dbReference type="GO" id="GO:0005524">
    <property type="term" value="F:ATP binding"/>
    <property type="evidence" value="ECO:0007669"/>
    <property type="project" value="UniProtKB-KW"/>
</dbReference>
<reference evidence="8 9" key="1">
    <citation type="submission" date="2015-09" db="EMBL/GenBank/DDBJ databases">
        <title>Sorangium comparison.</title>
        <authorList>
            <person name="Zaburannyi N."/>
            <person name="Bunk B."/>
            <person name="Overmann J."/>
            <person name="Mueller R."/>
        </authorList>
    </citation>
    <scope>NUCLEOTIDE SEQUENCE [LARGE SCALE GENOMIC DNA]</scope>
    <source>
        <strain evidence="8 9">So ce26</strain>
    </source>
</reference>
<evidence type="ECO:0000256" key="5">
    <source>
        <dbReference type="SAM" id="MobiDB-lite"/>
    </source>
</evidence>
<dbReference type="Gene3D" id="3.30.200.20">
    <property type="entry name" value="Phosphorylase Kinase, domain 1"/>
    <property type="match status" value="1"/>
</dbReference>
<keyword evidence="4" id="KW-0067">ATP-binding</keyword>
<protein>
    <submittedName>
        <fullName evidence="8">Serine/threonine protein kinase</fullName>
    </submittedName>
</protein>
<organism evidence="8 9">
    <name type="scientific">Sorangium cellulosum</name>
    <name type="common">Polyangium cellulosum</name>
    <dbReference type="NCBI Taxonomy" id="56"/>
    <lineage>
        <taxon>Bacteria</taxon>
        <taxon>Pseudomonadati</taxon>
        <taxon>Myxococcota</taxon>
        <taxon>Polyangia</taxon>
        <taxon>Polyangiales</taxon>
        <taxon>Polyangiaceae</taxon>
        <taxon>Sorangium</taxon>
    </lineage>
</organism>
<dbReference type="CDD" id="cd14014">
    <property type="entry name" value="STKc_PknB_like"/>
    <property type="match status" value="1"/>
</dbReference>
<dbReference type="InterPro" id="IPR011009">
    <property type="entry name" value="Kinase-like_dom_sf"/>
</dbReference>
<dbReference type="InterPro" id="IPR000719">
    <property type="entry name" value="Prot_kinase_dom"/>
</dbReference>
<keyword evidence="6" id="KW-1133">Transmembrane helix</keyword>
<dbReference type="OrthoDB" id="9801841at2"/>
<name>A0A2L0EXS4_SORCE</name>
<evidence type="ECO:0000256" key="2">
    <source>
        <dbReference type="ARBA" id="ARBA00022741"/>
    </source>
</evidence>
<dbReference type="RefSeq" id="WP_104982681.1">
    <property type="nucleotide sequence ID" value="NZ_CP012673.1"/>
</dbReference>
<sequence length="556" mass="59463">MTEAHQQQRYRVIERLASGGMAEVFLAESAGIEGFKKQVAIKRVLPHLSEKKRFIAMFLDEARLSAHLSHSNVAQVFDIGVGDNAYFIVMEYVDGADLKAVLESMRKAGRTLPVESAVFITAKLCEGLTYAHELKGADGHPLKIVHRDMSPPNVLITKYGEVKIVDFGLAKATSQLEKSEAGIIKGKFSYLSPEAAQGLEVDHRTDIFAVGAILWEMLSGKRLFLGDTDYQTVKLVQQAQIPPLSGINKAVPPELDRIVARSLARDPGDRYGSAREFGRDLTTFLYKLGRPVSAYDIAEHVRSAMALRRRAPASDKASFIDKLIEETLLEFTSIPDDNAAPSTSRLSEPLKISAFEDIGKWADEIKVSAPGEDLMRRSLAAVLVEAGNLAALEETHDGDPPLDLPADQPFDLVTPDQPPAASPRERRVEPTLASPTHLAPAPQRPAPPFVAPPPAPPFVVPPPAPPFVAPPPAPPFVAPPPAPPFVVPPPASPFAAPPPPPPSPGFAPLVPATSSDLDPSPVRPLKGGGGAVKAVLLVAALAVLAAGAWFGGLLQP</sequence>
<evidence type="ECO:0000313" key="8">
    <source>
        <dbReference type="EMBL" id="AUX44107.1"/>
    </source>
</evidence>
<keyword evidence="3 8" id="KW-0418">Kinase</keyword>
<accession>A0A2L0EXS4</accession>
<evidence type="ECO:0000256" key="3">
    <source>
        <dbReference type="ARBA" id="ARBA00022777"/>
    </source>
</evidence>
<feature type="compositionally biased region" description="Pro residues" evidence="5">
    <location>
        <begin position="489"/>
        <end position="505"/>
    </location>
</feature>
<dbReference type="Pfam" id="PF00069">
    <property type="entry name" value="Pkinase"/>
    <property type="match status" value="1"/>
</dbReference>
<evidence type="ECO:0000256" key="1">
    <source>
        <dbReference type="ARBA" id="ARBA00022679"/>
    </source>
</evidence>
<dbReference type="PRINTS" id="PR01217">
    <property type="entry name" value="PRICHEXTENSN"/>
</dbReference>
<keyword evidence="6" id="KW-0472">Membrane</keyword>
<evidence type="ECO:0000259" key="7">
    <source>
        <dbReference type="PROSITE" id="PS50011"/>
    </source>
</evidence>
<evidence type="ECO:0000256" key="4">
    <source>
        <dbReference type="ARBA" id="ARBA00022840"/>
    </source>
</evidence>
<proteinExistence type="predicted"/>
<feature type="transmembrane region" description="Helical" evidence="6">
    <location>
        <begin position="534"/>
        <end position="554"/>
    </location>
</feature>
<dbReference type="PANTHER" id="PTHR43289:SF6">
    <property type="entry name" value="SERINE_THREONINE-PROTEIN KINASE NEKL-3"/>
    <property type="match status" value="1"/>
</dbReference>
<gene>
    <name evidence="8" type="primary">pknD</name>
    <name evidence="8" type="ORF">SOCE26_055690</name>
</gene>
<dbReference type="PANTHER" id="PTHR43289">
    <property type="entry name" value="MITOGEN-ACTIVATED PROTEIN KINASE KINASE KINASE 20-RELATED"/>
    <property type="match status" value="1"/>
</dbReference>
<keyword evidence="1" id="KW-0808">Transferase</keyword>
<dbReference type="Proteomes" id="UP000238348">
    <property type="component" value="Chromosome"/>
</dbReference>
<keyword evidence="6" id="KW-0812">Transmembrane</keyword>
<keyword evidence="8" id="KW-0723">Serine/threonine-protein kinase</keyword>
<dbReference type="PROSITE" id="PS50011">
    <property type="entry name" value="PROTEIN_KINASE_DOM"/>
    <property type="match status" value="1"/>
</dbReference>
<dbReference type="EMBL" id="CP012673">
    <property type="protein sequence ID" value="AUX44107.1"/>
    <property type="molecule type" value="Genomic_DNA"/>
</dbReference>
<keyword evidence="2" id="KW-0547">Nucleotide-binding</keyword>
<evidence type="ECO:0000256" key="6">
    <source>
        <dbReference type="SAM" id="Phobius"/>
    </source>
</evidence>